<evidence type="ECO:0008006" key="3">
    <source>
        <dbReference type="Google" id="ProtNLM"/>
    </source>
</evidence>
<protein>
    <recommendedName>
        <fullName evidence="3">CCZ1/INTU/HSP4 first Longin domain-containing protein</fullName>
    </recommendedName>
</protein>
<dbReference type="EMBL" id="BAABUJ010000014">
    <property type="protein sequence ID" value="GAA5800100.1"/>
    <property type="molecule type" value="Genomic_DNA"/>
</dbReference>
<accession>A0ABP9XZB4</accession>
<reference evidence="1 2" key="1">
    <citation type="submission" date="2024-04" db="EMBL/GenBank/DDBJ databases">
        <title>genome sequences of Mucor flavus KT1a and Helicostylum pulchrum KT1b strains isolation_sourced from the surface of a dry-aged beef.</title>
        <authorList>
            <person name="Toyotome T."/>
            <person name="Hosono M."/>
            <person name="Torimaru M."/>
            <person name="Fukuda K."/>
            <person name="Mikami N."/>
        </authorList>
    </citation>
    <scope>NUCLEOTIDE SEQUENCE [LARGE SCALE GENOMIC DNA]</scope>
    <source>
        <strain evidence="1 2">KT1b</strain>
    </source>
</reference>
<dbReference type="Proteomes" id="UP001476247">
    <property type="component" value="Unassembled WGS sequence"/>
</dbReference>
<evidence type="ECO:0000313" key="2">
    <source>
        <dbReference type="Proteomes" id="UP001476247"/>
    </source>
</evidence>
<gene>
    <name evidence="1" type="ORF">HPULCUR_005522</name>
</gene>
<keyword evidence="2" id="KW-1185">Reference proteome</keyword>
<name>A0ABP9XZB4_9FUNG</name>
<comment type="caution">
    <text evidence="1">The sequence shown here is derived from an EMBL/GenBank/DDBJ whole genome shotgun (WGS) entry which is preliminary data.</text>
</comment>
<proteinExistence type="predicted"/>
<organism evidence="1 2">
    <name type="scientific">Helicostylum pulchrum</name>
    <dbReference type="NCBI Taxonomy" id="562976"/>
    <lineage>
        <taxon>Eukaryota</taxon>
        <taxon>Fungi</taxon>
        <taxon>Fungi incertae sedis</taxon>
        <taxon>Mucoromycota</taxon>
        <taxon>Mucoromycotina</taxon>
        <taxon>Mucoromycetes</taxon>
        <taxon>Mucorales</taxon>
        <taxon>Mucorineae</taxon>
        <taxon>Mucoraceae</taxon>
        <taxon>Helicostylum</taxon>
    </lineage>
</organism>
<evidence type="ECO:0000313" key="1">
    <source>
        <dbReference type="EMBL" id="GAA5800100.1"/>
    </source>
</evidence>
<sequence length="235" mass="27531">MNNGLRVKNTRDISMKFVYDFFVIFIGQIINKRDILSRLETIYNHHAIFQFFDATISATPSCMFYPGETRLKAISNELRRQELTSQSYYNADGIIFHIDSLLELCLLETTGPFGLVDIPRESNDQVKAAYGLLSMLHTIAYEFDHADIEIFRKQRIYFVHAAQNYIRLWSFSLVDKELYILTRIDSSSVPTSVSKNFEMEFKKVVNLFWKLKVRKTQKDFGIFFQNSNSSFLCFK</sequence>